<dbReference type="GO" id="GO:0051536">
    <property type="term" value="F:iron-sulfur cluster binding"/>
    <property type="evidence" value="ECO:0007669"/>
    <property type="project" value="InterPro"/>
</dbReference>
<dbReference type="Pfam" id="PF19864">
    <property type="entry name" value="Radical_SAM_N2"/>
    <property type="match status" value="1"/>
</dbReference>
<sequence>MTTTSYKPLLTDEFLRELNRVKKPAAYLPLELNLRAPKFEEREVRFVISYPDLYEVGSGHIGGKILYHVINNLTDFALMHRAYLPRPDMQALMEERGIPLYTIEEQRPVRDYDMWGLSFSSELTYTNALRIMQLAQVPVYSGERLEREELPLIFAGGPCTYNPVPLSPFIDLFAIGDGEETLVELARLYREVKRQGGTKKDFLAEARKVTGVWVPLFGRYPVKKAVFTRVPEGFYHTSPPVPTVETAQDRIAVEAARGCLRGCRFCQAGYIYRPYRERSESKVKELLLETFRNTGYEEASLSSLSISDHSRFNRLVPEVMELCHREMISLSLPSMRVKGFNPELASQIMQVKKTGFTLAPEVGSDRLRRIINKDLTNEDLFKAAEGLFERGWNRLKLYFMIGLPFELQEDIEALVEMLWTVYKLGRKYRGKKHLAAGISIFVPKPFTPFQWEPFADQESVKEKVEFIKRKAPRAFILRFHDYRQSLIEAILTRGDEEVAKLLIEANKHGCQLDGWDEYFNWEGWLKAFETSGINLKEQLGRRETSDELPWDFIEGVVSKRFLLRELEKAKNLQWTPDCRIVGCHACGACTPEQIKKLKEFPIPEKIEFSVPPRPKREFPLKRKVAITFKKVGPAKFLSVLDLTRAFTRTFRKFRVPLRYSQGFNPHPKVNVLFGLPVGVEGLGEVVELELSKEEFDFEALLPEANRFLPEGLELTGWLELHPKESAADRIERFTYKIKPAKEFTLEPLKGETATDRKGRKVNLKEWIEELYREGDTVKITVKVKEGRSLNVGDILNWMGLELKSADVTREELLG</sequence>
<evidence type="ECO:0000259" key="1">
    <source>
        <dbReference type="PROSITE" id="PS51918"/>
    </source>
</evidence>
<dbReference type="InterPro" id="IPR006638">
    <property type="entry name" value="Elp3/MiaA/NifB-like_rSAM"/>
</dbReference>
<dbReference type="eggNOG" id="COG1032">
    <property type="taxonomic scope" value="Bacteria"/>
</dbReference>
<dbReference type="SFLD" id="SFLDS00029">
    <property type="entry name" value="Radical_SAM"/>
    <property type="match status" value="1"/>
</dbReference>
<accession>E8T3G7</accession>
<dbReference type="AlphaFoldDB" id="E8T3G7"/>
<proteinExistence type="predicted"/>
<dbReference type="SUPFAM" id="SSF102114">
    <property type="entry name" value="Radical SAM enzymes"/>
    <property type="match status" value="1"/>
</dbReference>
<dbReference type="CDD" id="cd01335">
    <property type="entry name" value="Radical_SAM"/>
    <property type="match status" value="1"/>
</dbReference>
<evidence type="ECO:0000313" key="2">
    <source>
        <dbReference type="EMBL" id="ADU96098.1"/>
    </source>
</evidence>
<dbReference type="GO" id="GO:0003824">
    <property type="term" value="F:catalytic activity"/>
    <property type="evidence" value="ECO:0007669"/>
    <property type="project" value="InterPro"/>
</dbReference>
<dbReference type="OrthoDB" id="9806827at2"/>
<dbReference type="Gene3D" id="3.80.30.20">
    <property type="entry name" value="tm_1862 like domain"/>
    <property type="match status" value="1"/>
</dbReference>
<dbReference type="SMART" id="SM00729">
    <property type="entry name" value="Elp3"/>
    <property type="match status" value="1"/>
</dbReference>
<reference evidence="2" key="1">
    <citation type="submission" date="2011-01" db="EMBL/GenBank/DDBJ databases">
        <title>Complete sequence of chromosome of Thermovibrio ammonificans HB-1.</title>
        <authorList>
            <consortium name="US DOE Joint Genome Institute"/>
            <person name="Lucas S."/>
            <person name="Copeland A."/>
            <person name="Lapidus A."/>
            <person name="Cheng J.-F."/>
            <person name="Goodwin L."/>
            <person name="Pitluck S."/>
            <person name="Davenport K."/>
            <person name="Detter J.C."/>
            <person name="Han C."/>
            <person name="Tapia R."/>
            <person name="Land M."/>
            <person name="Hauser L."/>
            <person name="Kyrpides N."/>
            <person name="Ivanova N."/>
            <person name="Ovchinnikova G."/>
            <person name="Vetriani C."/>
            <person name="Woyke T."/>
        </authorList>
    </citation>
    <scope>NUCLEOTIDE SEQUENCE [LARGE SCALE GENOMIC DNA]</scope>
    <source>
        <strain evidence="2">HB-1</strain>
    </source>
</reference>
<name>E8T3G7_THEA1</name>
<evidence type="ECO:0000313" key="3">
    <source>
        <dbReference type="Proteomes" id="UP000006362"/>
    </source>
</evidence>
<dbReference type="PROSITE" id="PS51918">
    <property type="entry name" value="RADICAL_SAM"/>
    <property type="match status" value="1"/>
</dbReference>
<feature type="domain" description="Radical SAM core" evidence="1">
    <location>
        <begin position="245"/>
        <end position="483"/>
    </location>
</feature>
<organism evidence="2 3">
    <name type="scientific">Thermovibrio ammonificans (strain DSM 15698 / JCM 12110 / HB-1)</name>
    <dbReference type="NCBI Taxonomy" id="648996"/>
    <lineage>
        <taxon>Bacteria</taxon>
        <taxon>Pseudomonadati</taxon>
        <taxon>Aquificota</taxon>
        <taxon>Aquificia</taxon>
        <taxon>Desulfurobacteriales</taxon>
        <taxon>Desulfurobacteriaceae</taxon>
        <taxon>Thermovibrio</taxon>
    </lineage>
</organism>
<dbReference type="Pfam" id="PF10105">
    <property type="entry name" value="DUF2344"/>
    <property type="match status" value="1"/>
</dbReference>
<dbReference type="InterPro" id="IPR045784">
    <property type="entry name" value="Radical_SAM_N2"/>
</dbReference>
<dbReference type="KEGG" id="tam:Theam_0124"/>
<dbReference type="Proteomes" id="UP000006362">
    <property type="component" value="Chromosome"/>
</dbReference>
<dbReference type="PANTHER" id="PTHR42731">
    <property type="entry name" value="SLL1084 PROTEIN"/>
    <property type="match status" value="1"/>
</dbReference>
<dbReference type="RefSeq" id="WP_013536884.1">
    <property type="nucleotide sequence ID" value="NC_014926.1"/>
</dbReference>
<dbReference type="InterPro" id="IPR018768">
    <property type="entry name" value="DUF2344"/>
</dbReference>
<dbReference type="STRING" id="648996.Theam_0124"/>
<dbReference type="eggNOG" id="COG5011">
    <property type="taxonomic scope" value="Bacteria"/>
</dbReference>
<dbReference type="InterPro" id="IPR023404">
    <property type="entry name" value="rSAM_horseshoe"/>
</dbReference>
<dbReference type="EMBL" id="CP002444">
    <property type="protein sequence ID" value="ADU96098.1"/>
    <property type="molecule type" value="Genomic_DNA"/>
</dbReference>
<protein>
    <recommendedName>
        <fullName evidence="1">Radical SAM core domain-containing protein</fullName>
    </recommendedName>
</protein>
<dbReference type="PANTHER" id="PTHR42731:SF1">
    <property type="entry name" value="RADICAL SAM DOMAIN PROTEIN"/>
    <property type="match status" value="1"/>
</dbReference>
<dbReference type="InterPro" id="IPR007197">
    <property type="entry name" value="rSAM"/>
</dbReference>
<keyword evidence="3" id="KW-1185">Reference proteome</keyword>
<dbReference type="Pfam" id="PF04055">
    <property type="entry name" value="Radical_SAM"/>
    <property type="match status" value="1"/>
</dbReference>
<dbReference type="InterPro" id="IPR058240">
    <property type="entry name" value="rSAM_sf"/>
</dbReference>
<gene>
    <name evidence="2" type="ordered locus">Theam_0124</name>
</gene>
<dbReference type="HOGENOM" id="CLU_011543_2_2_0"/>
<dbReference type="NCBIfam" id="TIGR03936">
    <property type="entry name" value="sam_1_link_chp"/>
    <property type="match status" value="1"/>
</dbReference>
<dbReference type="SFLD" id="SFLDG01082">
    <property type="entry name" value="B12-binding_domain_containing"/>
    <property type="match status" value="1"/>
</dbReference>